<sequence>MNKKIKILILFTLMFAVLTLVINVIPLEDPPALTLNSSSVCNVV</sequence>
<reference evidence="2" key="1">
    <citation type="submission" date="2011-05" db="EMBL/GenBank/DDBJ databases">
        <title>Complete sequence of Thermoanaerobacterium xylanolyticum LX-11.</title>
        <authorList>
            <consortium name="US DOE Joint Genome Institute"/>
            <person name="Lucas S."/>
            <person name="Han J."/>
            <person name="Lapidus A."/>
            <person name="Cheng J.-F."/>
            <person name="Goodwin L."/>
            <person name="Pitluck S."/>
            <person name="Peters L."/>
            <person name="Mikhailova N."/>
            <person name="Lu M."/>
            <person name="Han C."/>
            <person name="Tapia R."/>
            <person name="Land M."/>
            <person name="Hauser L."/>
            <person name="Kyrpides N."/>
            <person name="Ivanova N."/>
            <person name="Pagani I."/>
            <person name="Hemme C."/>
            <person name="Woyke T."/>
        </authorList>
    </citation>
    <scope>NUCLEOTIDE SEQUENCE</scope>
    <source>
        <strain evidence="2">LX-11</strain>
    </source>
</reference>
<dbReference type="HOGENOM" id="CLU_3223249_0_0_9"/>
<dbReference type="EMBL" id="CP002739">
    <property type="protein sequence ID" value="AEF16730.1"/>
    <property type="molecule type" value="Genomic_DNA"/>
</dbReference>
<protein>
    <submittedName>
        <fullName evidence="2">Uncharacterized protein</fullName>
    </submittedName>
</protein>
<keyword evidence="1" id="KW-0812">Transmembrane</keyword>
<dbReference type="AlphaFoldDB" id="F6BIC2"/>
<proteinExistence type="predicted"/>
<dbReference type="KEGG" id="txy:Thexy_0682"/>
<name>F6BIC2_THEXL</name>
<dbReference type="Proteomes" id="UP000007239">
    <property type="component" value="Chromosome"/>
</dbReference>
<gene>
    <name evidence="2" type="ordered locus">Thexy_0682</name>
</gene>
<keyword evidence="1" id="KW-0472">Membrane</keyword>
<evidence type="ECO:0000256" key="1">
    <source>
        <dbReference type="SAM" id="Phobius"/>
    </source>
</evidence>
<evidence type="ECO:0000313" key="3">
    <source>
        <dbReference type="Proteomes" id="UP000007239"/>
    </source>
</evidence>
<keyword evidence="1" id="KW-1133">Transmembrane helix</keyword>
<accession>F6BIC2</accession>
<evidence type="ECO:0000313" key="2">
    <source>
        <dbReference type="EMBL" id="AEF16730.1"/>
    </source>
</evidence>
<keyword evidence="3" id="KW-1185">Reference proteome</keyword>
<organism evidence="2 3">
    <name type="scientific">Thermoanaerobacterium xylanolyticum (strain ATCC 49914 / DSM 7097 / LX-11)</name>
    <dbReference type="NCBI Taxonomy" id="858215"/>
    <lineage>
        <taxon>Bacteria</taxon>
        <taxon>Bacillati</taxon>
        <taxon>Bacillota</taxon>
        <taxon>Clostridia</taxon>
        <taxon>Thermoanaerobacterales</taxon>
        <taxon>Thermoanaerobacteraceae</taxon>
        <taxon>Thermoanaerobacterium</taxon>
    </lineage>
</organism>
<feature type="transmembrane region" description="Helical" evidence="1">
    <location>
        <begin position="7"/>
        <end position="27"/>
    </location>
</feature>